<dbReference type="CDD" id="cd04301">
    <property type="entry name" value="NAT_SF"/>
    <property type="match status" value="1"/>
</dbReference>
<dbReference type="Proteomes" id="UP000076871">
    <property type="component" value="Unassembled WGS sequence"/>
</dbReference>
<evidence type="ECO:0000259" key="1">
    <source>
        <dbReference type="PROSITE" id="PS51186"/>
    </source>
</evidence>
<keyword evidence="3" id="KW-1185">Reference proteome</keyword>
<reference evidence="2 3" key="1">
    <citation type="journal article" date="2016" name="Mol. Biol. Evol.">
        <title>Comparative Genomics of Early-Diverging Mushroom-Forming Fungi Provides Insights into the Origins of Lignocellulose Decay Capabilities.</title>
        <authorList>
            <person name="Nagy L.G."/>
            <person name="Riley R."/>
            <person name="Tritt A."/>
            <person name="Adam C."/>
            <person name="Daum C."/>
            <person name="Floudas D."/>
            <person name="Sun H."/>
            <person name="Yadav J.S."/>
            <person name="Pangilinan J."/>
            <person name="Larsson K.H."/>
            <person name="Matsuura K."/>
            <person name="Barry K."/>
            <person name="Labutti K."/>
            <person name="Kuo R."/>
            <person name="Ohm R.A."/>
            <person name="Bhattacharya S.S."/>
            <person name="Shirouzu T."/>
            <person name="Yoshinaga Y."/>
            <person name="Martin F.M."/>
            <person name="Grigoriev I.V."/>
            <person name="Hibbett D.S."/>
        </authorList>
    </citation>
    <scope>NUCLEOTIDE SEQUENCE [LARGE SCALE GENOMIC DNA]</scope>
    <source>
        <strain evidence="2 3">93-53</strain>
    </source>
</reference>
<dbReference type="InParanoid" id="A0A165ED91"/>
<dbReference type="Pfam" id="PF13508">
    <property type="entry name" value="Acetyltransf_7"/>
    <property type="match status" value="1"/>
</dbReference>
<protein>
    <recommendedName>
        <fullName evidence="1">N-acetyltransferase domain-containing protein</fullName>
    </recommendedName>
</protein>
<evidence type="ECO:0000313" key="3">
    <source>
        <dbReference type="Proteomes" id="UP000076871"/>
    </source>
</evidence>
<gene>
    <name evidence="2" type="ORF">LAESUDRAFT_137217</name>
</gene>
<dbReference type="PANTHER" id="PTHR42791:SF1">
    <property type="entry name" value="N-ACETYLTRANSFERASE DOMAIN-CONTAINING PROTEIN"/>
    <property type="match status" value="1"/>
</dbReference>
<proteinExistence type="predicted"/>
<dbReference type="Gene3D" id="3.40.630.30">
    <property type="match status" value="1"/>
</dbReference>
<dbReference type="InterPro" id="IPR016181">
    <property type="entry name" value="Acyl_CoA_acyltransferase"/>
</dbReference>
<name>A0A165ED91_9APHY</name>
<dbReference type="InterPro" id="IPR000182">
    <property type="entry name" value="GNAT_dom"/>
</dbReference>
<dbReference type="STRING" id="1314785.A0A165ED91"/>
<dbReference type="EMBL" id="KV427622">
    <property type="protein sequence ID" value="KZT06784.1"/>
    <property type="molecule type" value="Genomic_DNA"/>
</dbReference>
<dbReference type="InterPro" id="IPR052523">
    <property type="entry name" value="Trichothecene_AcTrans"/>
</dbReference>
<dbReference type="GO" id="GO:0016747">
    <property type="term" value="F:acyltransferase activity, transferring groups other than amino-acyl groups"/>
    <property type="evidence" value="ECO:0007669"/>
    <property type="project" value="InterPro"/>
</dbReference>
<dbReference type="OrthoDB" id="2744543at2759"/>
<dbReference type="PANTHER" id="PTHR42791">
    <property type="entry name" value="GNAT FAMILY ACETYLTRANSFERASE"/>
    <property type="match status" value="1"/>
</dbReference>
<dbReference type="RefSeq" id="XP_040764524.1">
    <property type="nucleotide sequence ID" value="XM_040901310.1"/>
</dbReference>
<dbReference type="AlphaFoldDB" id="A0A165ED91"/>
<feature type="domain" description="N-acetyltransferase" evidence="1">
    <location>
        <begin position="126"/>
        <end position="260"/>
    </location>
</feature>
<dbReference type="PROSITE" id="PS51186">
    <property type="entry name" value="GNAT"/>
    <property type="match status" value="1"/>
</dbReference>
<evidence type="ECO:0000313" key="2">
    <source>
        <dbReference type="EMBL" id="KZT06784.1"/>
    </source>
</evidence>
<dbReference type="SUPFAM" id="SSF55729">
    <property type="entry name" value="Acyl-CoA N-acyltransferases (Nat)"/>
    <property type="match status" value="1"/>
</dbReference>
<accession>A0A165ED91</accession>
<sequence>MAHQKGPINRRTWEGELCAFQTSDSTWMDHEGKALLHGPKCKPLEYREIPYAVHASMLATKDDPLAHYLEDTPDAGLNRARKYRSKVGLYLTTGDGVRRHEVMTVGGGDSNIIYSHARDLVPRRRRLVNDAVQQVIQRFLRLLRITYTKQQLARHQEFREKFEPAVEEAIGKRANELFEINGLSTHPEKQGRGYASALVEHVTMLADKYSRGTWLLTNEYTTGFYARLGFATVKSIVLGEHDPTWTEGPVVVCIMLREPEAPASVYKDERSEVLSCDSGIV</sequence>
<organism evidence="2 3">
    <name type="scientific">Laetiporus sulphureus 93-53</name>
    <dbReference type="NCBI Taxonomy" id="1314785"/>
    <lineage>
        <taxon>Eukaryota</taxon>
        <taxon>Fungi</taxon>
        <taxon>Dikarya</taxon>
        <taxon>Basidiomycota</taxon>
        <taxon>Agaricomycotina</taxon>
        <taxon>Agaricomycetes</taxon>
        <taxon>Polyporales</taxon>
        <taxon>Laetiporus</taxon>
    </lineage>
</organism>
<dbReference type="GeneID" id="63818342"/>